<dbReference type="Gene3D" id="3.50.50.60">
    <property type="entry name" value="FAD/NAD(P)-binding domain"/>
    <property type="match status" value="1"/>
</dbReference>
<gene>
    <name evidence="5" type="ORF">FKW77_001981</name>
</gene>
<evidence type="ECO:0000256" key="3">
    <source>
        <dbReference type="SAM" id="SignalP"/>
    </source>
</evidence>
<evidence type="ECO:0000313" key="6">
    <source>
        <dbReference type="Proteomes" id="UP000316270"/>
    </source>
</evidence>
<dbReference type="Pfam" id="PF00732">
    <property type="entry name" value="GMC_oxred_N"/>
    <property type="match status" value="1"/>
</dbReference>
<dbReference type="SUPFAM" id="SSF54373">
    <property type="entry name" value="FAD-linked reductases, C-terminal domain"/>
    <property type="match status" value="1"/>
</dbReference>
<dbReference type="STRING" id="50376.A0A517LPN1"/>
<evidence type="ECO:0000313" key="5">
    <source>
        <dbReference type="EMBL" id="QDS77604.1"/>
    </source>
</evidence>
<dbReference type="InterPro" id="IPR012132">
    <property type="entry name" value="GMC_OxRdtase"/>
</dbReference>
<reference evidence="5 6" key="1">
    <citation type="submission" date="2019-07" db="EMBL/GenBank/DDBJ databases">
        <title>Finished genome of Venturia effusa.</title>
        <authorList>
            <person name="Young C.A."/>
            <person name="Cox M.P."/>
            <person name="Ganley A.R.D."/>
            <person name="David W.J."/>
        </authorList>
    </citation>
    <scope>NUCLEOTIDE SEQUENCE [LARGE SCALE GENOMIC DNA]</scope>
    <source>
        <strain evidence="6">albino</strain>
    </source>
</reference>
<protein>
    <recommendedName>
        <fullName evidence="4">Glucose-methanol-choline oxidoreductase N-terminal domain-containing protein</fullName>
    </recommendedName>
</protein>
<feature type="chain" id="PRO_5021842792" description="Glucose-methanol-choline oxidoreductase N-terminal domain-containing protein" evidence="3">
    <location>
        <begin position="20"/>
        <end position="614"/>
    </location>
</feature>
<evidence type="ECO:0000259" key="4">
    <source>
        <dbReference type="PROSITE" id="PS00624"/>
    </source>
</evidence>
<feature type="signal peptide" evidence="3">
    <location>
        <begin position="1"/>
        <end position="19"/>
    </location>
</feature>
<dbReference type="PANTHER" id="PTHR11552:SF115">
    <property type="entry name" value="DEHYDROGENASE XPTC-RELATED"/>
    <property type="match status" value="1"/>
</dbReference>
<keyword evidence="3" id="KW-0732">Signal</keyword>
<name>A0A517LPN1_9PEZI</name>
<accession>A0A517LPN1</accession>
<dbReference type="SUPFAM" id="SSF51905">
    <property type="entry name" value="FAD/NAD(P)-binding domain"/>
    <property type="match status" value="1"/>
</dbReference>
<dbReference type="Proteomes" id="UP000316270">
    <property type="component" value="Chromosome 18"/>
</dbReference>
<organism evidence="5 6">
    <name type="scientific">Venturia effusa</name>
    <dbReference type="NCBI Taxonomy" id="50376"/>
    <lineage>
        <taxon>Eukaryota</taxon>
        <taxon>Fungi</taxon>
        <taxon>Dikarya</taxon>
        <taxon>Ascomycota</taxon>
        <taxon>Pezizomycotina</taxon>
        <taxon>Dothideomycetes</taxon>
        <taxon>Pleosporomycetidae</taxon>
        <taxon>Venturiales</taxon>
        <taxon>Venturiaceae</taxon>
        <taxon>Venturia</taxon>
    </lineage>
</organism>
<dbReference type="PROSITE" id="PS51257">
    <property type="entry name" value="PROKAR_LIPOPROTEIN"/>
    <property type="match status" value="1"/>
</dbReference>
<dbReference type="OrthoDB" id="269227at2759"/>
<dbReference type="InterPro" id="IPR000172">
    <property type="entry name" value="GMC_OxRdtase_N"/>
</dbReference>
<sequence>MRVSLYWNSLLALAACAMADTQERAGNEYDYVIVGAGLAGLVAAARLSENPSVSVLVLEYGTIERDYTTTIPYFATIIQWNKLRNMVSDAEPYLGNQKYAILSAPMVAGGGTQINGMAFQYASKADYDSWESLGNPGWGYEGLKPYMIKSADFTAPSAEIQRSLNYSYDASAYGTTGPVQVSFPDFQYPDLYKFKDGFSELGVPFVKEHALGNAVGAFFIPSTLEPENKTRSSSLYAYYDKASSRPNLKLLPMHQARKILFGRQSDSSKLVATGIEALDRKSNTNVQFTAKKEVILAAGAIFTPQLLQWSGIGPKDVLQASGIETKIDFPAVGSNFQDHVVSYLSWNLNNTSPKPTDLTNNGSYYSHSAGLYIQKKTGPLTKAQGAFIAFPSLKMIMNDSEALLNTLQAQKSDAYLPSIYSTNPELVAGFQAQKGIVTTQIRDGSVAIAEVPGSGSGFVPNALMKPFSRGTIHLNPKDVYGSPLILHDSLHNPFDKTAMFRLVQYTRKLFATKSLSPLSPVEILPGARYTDENGVIDALVAAGVLKPGFSHASCSCPMMPKNMGGVVDPTLKVYGTDRLSIIDASMIPLIPATHLQASLYAIAEKASDIIKARA</sequence>
<proteinExistence type="inferred from homology"/>
<dbReference type="EMBL" id="CP042202">
    <property type="protein sequence ID" value="QDS77604.1"/>
    <property type="molecule type" value="Genomic_DNA"/>
</dbReference>
<dbReference type="PANTHER" id="PTHR11552">
    <property type="entry name" value="GLUCOSE-METHANOL-CHOLINE GMC OXIDOREDUCTASE"/>
    <property type="match status" value="1"/>
</dbReference>
<dbReference type="PROSITE" id="PS00624">
    <property type="entry name" value="GMC_OXRED_2"/>
    <property type="match status" value="1"/>
</dbReference>
<feature type="active site" description="Proton donor" evidence="2">
    <location>
        <position position="551"/>
    </location>
</feature>
<dbReference type="GO" id="GO:0044550">
    <property type="term" value="P:secondary metabolite biosynthetic process"/>
    <property type="evidence" value="ECO:0007669"/>
    <property type="project" value="TreeGrafter"/>
</dbReference>
<feature type="domain" description="Glucose-methanol-choline oxidoreductase N-terminal" evidence="4">
    <location>
        <begin position="299"/>
        <end position="313"/>
    </location>
</feature>
<dbReference type="AlphaFoldDB" id="A0A517LPN1"/>
<dbReference type="InterPro" id="IPR036188">
    <property type="entry name" value="FAD/NAD-bd_sf"/>
</dbReference>
<dbReference type="Gene3D" id="3.30.560.10">
    <property type="entry name" value="Glucose Oxidase, domain 3"/>
    <property type="match status" value="1"/>
</dbReference>
<dbReference type="GO" id="GO:0050660">
    <property type="term" value="F:flavin adenine dinucleotide binding"/>
    <property type="evidence" value="ECO:0007669"/>
    <property type="project" value="InterPro"/>
</dbReference>
<dbReference type="GO" id="GO:0016614">
    <property type="term" value="F:oxidoreductase activity, acting on CH-OH group of donors"/>
    <property type="evidence" value="ECO:0007669"/>
    <property type="project" value="InterPro"/>
</dbReference>
<dbReference type="InterPro" id="IPR007867">
    <property type="entry name" value="GMC_OxRtase_C"/>
</dbReference>
<dbReference type="Pfam" id="PF05199">
    <property type="entry name" value="GMC_oxred_C"/>
    <property type="match status" value="1"/>
</dbReference>
<evidence type="ECO:0000256" key="1">
    <source>
        <dbReference type="ARBA" id="ARBA00010790"/>
    </source>
</evidence>
<comment type="similarity">
    <text evidence="1">Belongs to the GMC oxidoreductase family.</text>
</comment>
<keyword evidence="6" id="KW-1185">Reference proteome</keyword>
<dbReference type="PIRSF" id="PIRSF000137">
    <property type="entry name" value="Alcohol_oxidase"/>
    <property type="match status" value="1"/>
</dbReference>
<feature type="active site" description="Proton acceptor" evidence="2">
    <location>
        <position position="594"/>
    </location>
</feature>
<evidence type="ECO:0000256" key="2">
    <source>
        <dbReference type="PIRSR" id="PIRSR000137-1"/>
    </source>
</evidence>